<dbReference type="SMART" id="SM00326">
    <property type="entry name" value="SH3"/>
    <property type="match status" value="1"/>
</dbReference>
<comment type="subunit">
    <text evidence="6">The 26S proteasome consists of a 20S proteasome core and two 19S regulatory subunits. The 20S proteasome core is composed of 28 subunits that are arranged in four stacked rings, resulting in a barrel-shaped structure. The two end rings are each formed by seven alpha subunits, and the two central rings are each formed by seven beta subunits. The catalytic chamber with the active sites is on the inside of the barrel.</text>
</comment>
<keyword evidence="9" id="KW-1185">Reference proteome</keyword>
<accession>A0A1I7W8W0</accession>
<evidence type="ECO:0000256" key="4">
    <source>
        <dbReference type="ARBA" id="ARBA00022942"/>
    </source>
</evidence>
<dbReference type="SUPFAM" id="SSF103657">
    <property type="entry name" value="BAR/IMD domain-like"/>
    <property type="match status" value="1"/>
</dbReference>
<dbReference type="CDD" id="cd03758">
    <property type="entry name" value="proteasome_beta_type_2"/>
    <property type="match status" value="1"/>
</dbReference>
<dbReference type="WBParaSite" id="Hba_01087">
    <property type="protein sequence ID" value="Hba_01087"/>
    <property type="gene ID" value="Hba_01087"/>
</dbReference>
<evidence type="ECO:0000256" key="5">
    <source>
        <dbReference type="ARBA" id="ARBA00023242"/>
    </source>
</evidence>
<evidence type="ECO:0000256" key="3">
    <source>
        <dbReference type="ARBA" id="ARBA00022490"/>
    </source>
</evidence>
<comment type="subcellular location">
    <subcellularLocation>
        <location evidence="1">Nucleus</location>
    </subcellularLocation>
</comment>
<feature type="domain" description="SH3" evidence="8">
    <location>
        <begin position="156"/>
        <end position="214"/>
    </location>
</feature>
<keyword evidence="5" id="KW-0539">Nucleus</keyword>
<dbReference type="Gene3D" id="3.60.20.10">
    <property type="entry name" value="Glutamine Phosphoribosylpyrophosphate, subunit 1, domain 1"/>
    <property type="match status" value="1"/>
</dbReference>
<dbReference type="SUPFAM" id="SSF56235">
    <property type="entry name" value="N-terminal nucleophile aminohydrolases (Ntn hydrolases)"/>
    <property type="match status" value="1"/>
</dbReference>
<dbReference type="Gene3D" id="2.30.30.40">
    <property type="entry name" value="SH3 Domains"/>
    <property type="match status" value="1"/>
</dbReference>
<evidence type="ECO:0000256" key="1">
    <source>
        <dbReference type="ARBA" id="ARBA00004123"/>
    </source>
</evidence>
<dbReference type="GO" id="GO:0005634">
    <property type="term" value="C:nucleus"/>
    <property type="evidence" value="ECO:0007669"/>
    <property type="project" value="UniProtKB-SubCell"/>
</dbReference>
<dbReference type="PANTHER" id="PTHR32194">
    <property type="entry name" value="METALLOPROTEASE TLDD"/>
    <property type="match status" value="1"/>
</dbReference>
<evidence type="ECO:0000313" key="9">
    <source>
        <dbReference type="Proteomes" id="UP000095283"/>
    </source>
</evidence>
<keyword evidence="2 7" id="KW-0728">SH3 domain</keyword>
<evidence type="ECO:0000256" key="7">
    <source>
        <dbReference type="PROSITE-ProRule" id="PRU00192"/>
    </source>
</evidence>
<dbReference type="InterPro" id="IPR029055">
    <property type="entry name" value="Ntn_hydrolases_N"/>
</dbReference>
<dbReference type="InterPro" id="IPR004148">
    <property type="entry name" value="BAR_dom"/>
</dbReference>
<dbReference type="Pfam" id="PF03114">
    <property type="entry name" value="BAR"/>
    <property type="match status" value="2"/>
</dbReference>
<name>A0A1I7W8W0_HETBA</name>
<dbReference type="PROSITE" id="PS51476">
    <property type="entry name" value="PROTEASOME_BETA_2"/>
    <property type="match status" value="1"/>
</dbReference>
<sequence>MGAAEATKLDDQFNDMEKNIDTTFELISALVAGTNEYLQPNPGIVNVNNGEAYIRNIVYHLSNLKFMCAILIYDHSLNLIVLDDELIQAEEKLEESKRLAEMAMFNVLSNDVEQISQLRALVDAQLDFHRQTAQVLENLQAQLQSRVKEASCKPRPEHHPLPVLSSRTPRSRYLNFKEGNIIELISQVDENWYEGRLNGKSGLFPVTYVQVLVPLSNLHYVFFRHIFIFVKNNECIYILDQVLRLLENIMAGGMHFLIGISTDDFVILASDKASFAYGAILADNNNDKEYRLGTKLTMMCIGEEGDVAQFGDWTKRNIRLYAIRNGYELSPRSSHHWIRRSIAEALRTQDHYAVDILLGGFDDIEGKAFLGSVDYLGNGLGGQVMNYLLLDNPIYYKPYLFRGFCGRFCYAILDREYKKSMSLEEGLGMVHKCILEAKKRFVANIPGYKVVVIDKNGYRQLDDINL</sequence>
<dbReference type="InterPro" id="IPR035206">
    <property type="entry name" value="Proteasome_beta2"/>
</dbReference>
<dbReference type="AlphaFoldDB" id="A0A1I7W8W0"/>
<dbReference type="Gene3D" id="1.20.1270.60">
    <property type="entry name" value="Arfaptin homology (AH) domain/BAR domain"/>
    <property type="match status" value="2"/>
</dbReference>
<dbReference type="PROSITE" id="PS50002">
    <property type="entry name" value="SH3"/>
    <property type="match status" value="1"/>
</dbReference>
<dbReference type="Pfam" id="PF07653">
    <property type="entry name" value="SH3_2"/>
    <property type="match status" value="1"/>
</dbReference>
<proteinExistence type="predicted"/>
<dbReference type="InterPro" id="IPR027267">
    <property type="entry name" value="AH/BAR_dom_sf"/>
</dbReference>
<dbReference type="InterPro" id="IPR036028">
    <property type="entry name" value="SH3-like_dom_sf"/>
</dbReference>
<dbReference type="InterPro" id="IPR023333">
    <property type="entry name" value="Proteasome_suB-type"/>
</dbReference>
<keyword evidence="4" id="KW-0647">Proteasome</keyword>
<dbReference type="GO" id="GO:0005737">
    <property type="term" value="C:cytoplasm"/>
    <property type="evidence" value="ECO:0007669"/>
    <property type="project" value="InterPro"/>
</dbReference>
<dbReference type="GO" id="GO:0010498">
    <property type="term" value="P:proteasomal protein catabolic process"/>
    <property type="evidence" value="ECO:0007669"/>
    <property type="project" value="InterPro"/>
</dbReference>
<protein>
    <submittedName>
        <fullName evidence="10">SH3 domain-containing protein</fullName>
    </submittedName>
</protein>
<dbReference type="GO" id="GO:0005839">
    <property type="term" value="C:proteasome core complex"/>
    <property type="evidence" value="ECO:0007669"/>
    <property type="project" value="InterPro"/>
</dbReference>
<dbReference type="Proteomes" id="UP000095283">
    <property type="component" value="Unplaced"/>
</dbReference>
<evidence type="ECO:0000313" key="10">
    <source>
        <dbReference type="WBParaSite" id="Hba_01087"/>
    </source>
</evidence>
<evidence type="ECO:0000256" key="6">
    <source>
        <dbReference type="ARBA" id="ARBA00026071"/>
    </source>
</evidence>
<dbReference type="SUPFAM" id="SSF50044">
    <property type="entry name" value="SH3-domain"/>
    <property type="match status" value="1"/>
</dbReference>
<organism evidence="9 10">
    <name type="scientific">Heterorhabditis bacteriophora</name>
    <name type="common">Entomopathogenic nematode worm</name>
    <dbReference type="NCBI Taxonomy" id="37862"/>
    <lineage>
        <taxon>Eukaryota</taxon>
        <taxon>Metazoa</taxon>
        <taxon>Ecdysozoa</taxon>
        <taxon>Nematoda</taxon>
        <taxon>Chromadorea</taxon>
        <taxon>Rhabditida</taxon>
        <taxon>Rhabditina</taxon>
        <taxon>Rhabditomorpha</taxon>
        <taxon>Strongyloidea</taxon>
        <taxon>Heterorhabditidae</taxon>
        <taxon>Heterorhabditis</taxon>
    </lineage>
</organism>
<reference evidence="10" key="1">
    <citation type="submission" date="2016-11" db="UniProtKB">
        <authorList>
            <consortium name="WormBaseParasite"/>
        </authorList>
    </citation>
    <scope>IDENTIFICATION</scope>
</reference>
<dbReference type="Pfam" id="PF00227">
    <property type="entry name" value="Proteasome"/>
    <property type="match status" value="1"/>
</dbReference>
<evidence type="ECO:0000256" key="2">
    <source>
        <dbReference type="ARBA" id="ARBA00022443"/>
    </source>
</evidence>
<dbReference type="InterPro" id="IPR001452">
    <property type="entry name" value="SH3_domain"/>
</dbReference>
<dbReference type="PANTHER" id="PTHR32194:SF2">
    <property type="entry name" value="PROTEASOME SUBUNIT BETA TYPE-1"/>
    <property type="match status" value="1"/>
</dbReference>
<evidence type="ECO:0000259" key="8">
    <source>
        <dbReference type="PROSITE" id="PS50002"/>
    </source>
</evidence>
<keyword evidence="3" id="KW-0963">Cytoplasm</keyword>
<dbReference type="InterPro" id="IPR001353">
    <property type="entry name" value="Proteasome_sua/b"/>
</dbReference>